<reference evidence="3 4" key="1">
    <citation type="journal article" date="2018" name="Elife">
        <title>Discovery and characterization of a prevalent human gut bacterial enzyme sufficient for the inactivation of a family of plant toxins.</title>
        <authorList>
            <person name="Koppel N."/>
            <person name="Bisanz J.E."/>
            <person name="Pandelia M.E."/>
            <person name="Turnbaugh P.J."/>
            <person name="Balskus E.P."/>
        </authorList>
    </citation>
    <scope>NUCLEOTIDE SEQUENCE [LARGE SCALE GENOMIC DNA]</scope>
    <source>
        <strain evidence="3 4">OB21 GAM 11</strain>
    </source>
</reference>
<feature type="region of interest" description="Disordered" evidence="1">
    <location>
        <begin position="1"/>
        <end position="21"/>
    </location>
</feature>
<dbReference type="Pfam" id="PF13191">
    <property type="entry name" value="AAA_16"/>
    <property type="match status" value="1"/>
</dbReference>
<dbReference type="InterPro" id="IPR027417">
    <property type="entry name" value="P-loop_NTPase"/>
</dbReference>
<sequence length="392" mass="42501">MGNPFNPGAGRKPPYLAGRGQVTSSVKADMQRVYDDSEGMRPVIVSGLRGMGKTVLLRELDDFARSQGWVAIWVEASKGDSLARKLAQAIYVELRRLRSAERLTGRAFEHALAVLRSFQLKIDPSGAYSFGIDIDPAKGYADSGDLSLDLGDLLGALGEAARDAGTAVLICIDELQEASIDDLRALNVALHNIGQGSAPVPVFFVGAGLPTLPAVLAEASTYAERMYRFYTLDTLEPEAAKAAYVEPVEEYGSRWEGDALNAAIEAAAGYPYFIQQCGFCICEQIEPPAAITVVEVAAGIELAREELARGLYRSRWDRATMKGKEFMRAMAIDDGASQLGDIAQRMGKKSANGLSVLRDRLIRDGLIYAPERGYVAFTVPGMADYIERAEEM</sequence>
<dbReference type="EMBL" id="PPUT01000001">
    <property type="protein sequence ID" value="RDC46882.1"/>
    <property type="molecule type" value="Genomic_DNA"/>
</dbReference>
<evidence type="ECO:0000259" key="2">
    <source>
        <dbReference type="Pfam" id="PF13191"/>
    </source>
</evidence>
<evidence type="ECO:0000313" key="3">
    <source>
        <dbReference type="EMBL" id="RDC46882.1"/>
    </source>
</evidence>
<organism evidence="3 4">
    <name type="scientific">Adlercreutzia equolifaciens subsp. celatus</name>
    <dbReference type="NCBI Taxonomy" id="394340"/>
    <lineage>
        <taxon>Bacteria</taxon>
        <taxon>Bacillati</taxon>
        <taxon>Actinomycetota</taxon>
        <taxon>Coriobacteriia</taxon>
        <taxon>Eggerthellales</taxon>
        <taxon>Eggerthellaceae</taxon>
        <taxon>Adlercreutzia</taxon>
    </lineage>
</organism>
<protein>
    <submittedName>
        <fullName evidence="3">ATP-binding protein</fullName>
    </submittedName>
</protein>
<keyword evidence="3" id="KW-0067">ATP-binding</keyword>
<dbReference type="PANTHER" id="PTHR34301:SF8">
    <property type="entry name" value="ATPASE DOMAIN-CONTAINING PROTEIN"/>
    <property type="match status" value="1"/>
</dbReference>
<dbReference type="Gene3D" id="3.40.50.300">
    <property type="entry name" value="P-loop containing nucleotide triphosphate hydrolases"/>
    <property type="match status" value="1"/>
</dbReference>
<proteinExistence type="predicted"/>
<feature type="domain" description="Orc1-like AAA ATPase" evidence="2">
    <location>
        <begin position="16"/>
        <end position="199"/>
    </location>
</feature>
<name>A0A369P4E1_9ACTN</name>
<dbReference type="InterPro" id="IPR041664">
    <property type="entry name" value="AAA_16"/>
</dbReference>
<keyword evidence="3" id="KW-0547">Nucleotide-binding</keyword>
<evidence type="ECO:0000313" key="4">
    <source>
        <dbReference type="Proteomes" id="UP000253805"/>
    </source>
</evidence>
<comment type="caution">
    <text evidence="3">The sequence shown here is derived from an EMBL/GenBank/DDBJ whole genome shotgun (WGS) entry which is preliminary data.</text>
</comment>
<dbReference type="GO" id="GO:0005524">
    <property type="term" value="F:ATP binding"/>
    <property type="evidence" value="ECO:0007669"/>
    <property type="project" value="UniProtKB-KW"/>
</dbReference>
<evidence type="ECO:0000256" key="1">
    <source>
        <dbReference type="SAM" id="MobiDB-lite"/>
    </source>
</evidence>
<gene>
    <name evidence="3" type="ORF">C1850_00045</name>
</gene>
<dbReference type="RefSeq" id="WP_114548133.1">
    <property type="nucleotide sequence ID" value="NZ_PPUT01000001.1"/>
</dbReference>
<dbReference type="AlphaFoldDB" id="A0A369P4E1"/>
<dbReference type="PANTHER" id="PTHR34301">
    <property type="entry name" value="DNA-BINDING PROTEIN-RELATED"/>
    <property type="match status" value="1"/>
</dbReference>
<accession>A0A369P4E1</accession>
<dbReference type="SUPFAM" id="SSF52540">
    <property type="entry name" value="P-loop containing nucleoside triphosphate hydrolases"/>
    <property type="match status" value="1"/>
</dbReference>
<dbReference type="Proteomes" id="UP000253805">
    <property type="component" value="Unassembled WGS sequence"/>
</dbReference>